<dbReference type="EMBL" id="NDHI03003630">
    <property type="protein sequence ID" value="PNJ13831.1"/>
    <property type="molecule type" value="Genomic_DNA"/>
</dbReference>
<sequence length="120" mass="12811">MAWALLMLLTVCTEFLSRPVLTQLPSASASLEASVTLTCTLSSGCSGYSMAWHQLSQRKDPFQRPVGNSGVAGSMGYQITAGFSGSGCGLHRCLTNQDTQGQDEADQHYRANQDCGISFV</sequence>
<accession>A0A2J8RZ76</accession>
<organism evidence="2">
    <name type="scientific">Pongo abelii</name>
    <name type="common">Sumatran orangutan</name>
    <name type="synonym">Pongo pygmaeus abelii</name>
    <dbReference type="NCBI Taxonomy" id="9601"/>
    <lineage>
        <taxon>Eukaryota</taxon>
        <taxon>Metazoa</taxon>
        <taxon>Chordata</taxon>
        <taxon>Craniata</taxon>
        <taxon>Vertebrata</taxon>
        <taxon>Euteleostomi</taxon>
        <taxon>Mammalia</taxon>
        <taxon>Eutheria</taxon>
        <taxon>Euarchontoglires</taxon>
        <taxon>Primates</taxon>
        <taxon>Haplorrhini</taxon>
        <taxon>Catarrhini</taxon>
        <taxon>Hominidae</taxon>
        <taxon>Pongo</taxon>
    </lineage>
</organism>
<keyword evidence="1" id="KW-0732">Signal</keyword>
<proteinExistence type="predicted"/>
<evidence type="ECO:0000256" key="1">
    <source>
        <dbReference type="SAM" id="SignalP"/>
    </source>
</evidence>
<name>A0A2J8RZ76_PONAB</name>
<dbReference type="AlphaFoldDB" id="A0A2J8RZ76"/>
<reference evidence="2" key="1">
    <citation type="submission" date="2017-12" db="EMBL/GenBank/DDBJ databases">
        <title>High-resolution comparative analysis of great ape genomes.</title>
        <authorList>
            <person name="Pollen A."/>
            <person name="Hastie A."/>
            <person name="Hormozdiari F."/>
            <person name="Dougherty M."/>
            <person name="Liu R."/>
            <person name="Chaisson M."/>
            <person name="Hoppe E."/>
            <person name="Hill C."/>
            <person name="Pang A."/>
            <person name="Hillier L."/>
            <person name="Baker C."/>
            <person name="Armstrong J."/>
            <person name="Shendure J."/>
            <person name="Paten B."/>
            <person name="Wilson R."/>
            <person name="Chao H."/>
            <person name="Schneider V."/>
            <person name="Ventura M."/>
            <person name="Kronenberg Z."/>
            <person name="Murali S."/>
            <person name="Gordon D."/>
            <person name="Cantsilieris S."/>
            <person name="Munson K."/>
            <person name="Nelson B."/>
            <person name="Raja A."/>
            <person name="Underwood J."/>
            <person name="Diekhans M."/>
            <person name="Fiddes I."/>
            <person name="Haussler D."/>
            <person name="Eichler E."/>
        </authorList>
    </citation>
    <scope>NUCLEOTIDE SEQUENCE [LARGE SCALE GENOMIC DNA]</scope>
    <source>
        <strain evidence="2">Susie</strain>
    </source>
</reference>
<dbReference type="InterPro" id="IPR013783">
    <property type="entry name" value="Ig-like_fold"/>
</dbReference>
<comment type="caution">
    <text evidence="2">The sequence shown here is derived from an EMBL/GenBank/DDBJ whole genome shotgun (WGS) entry which is preliminary data.</text>
</comment>
<protein>
    <submittedName>
        <fullName evidence="2">IGLV9-49 isoform 1</fullName>
    </submittedName>
</protein>
<evidence type="ECO:0000313" key="2">
    <source>
        <dbReference type="EMBL" id="PNJ13831.1"/>
    </source>
</evidence>
<dbReference type="InterPro" id="IPR036179">
    <property type="entry name" value="Ig-like_dom_sf"/>
</dbReference>
<dbReference type="Gene3D" id="2.60.40.10">
    <property type="entry name" value="Immunoglobulins"/>
    <property type="match status" value="1"/>
</dbReference>
<gene>
    <name evidence="2" type="ORF">CR201_G0047511</name>
</gene>
<feature type="signal peptide" evidence="1">
    <location>
        <begin position="1"/>
        <end position="22"/>
    </location>
</feature>
<dbReference type="SUPFAM" id="SSF48726">
    <property type="entry name" value="Immunoglobulin"/>
    <property type="match status" value="1"/>
</dbReference>
<feature type="chain" id="PRO_5014443656" evidence="1">
    <location>
        <begin position="23"/>
        <end position="120"/>
    </location>
</feature>